<organism evidence="1 2">
    <name type="scientific">Mucilaginibacter celer</name>
    <dbReference type="NCBI Taxonomy" id="2305508"/>
    <lineage>
        <taxon>Bacteria</taxon>
        <taxon>Pseudomonadati</taxon>
        <taxon>Bacteroidota</taxon>
        <taxon>Sphingobacteriia</taxon>
        <taxon>Sphingobacteriales</taxon>
        <taxon>Sphingobacteriaceae</taxon>
        <taxon>Mucilaginibacter</taxon>
    </lineage>
</organism>
<reference evidence="1 2" key="1">
    <citation type="submission" date="2018-10" db="EMBL/GenBank/DDBJ databases">
        <title>Genome sequencing of Mucilaginibacter sp. HYN0043.</title>
        <authorList>
            <person name="Kim M."/>
            <person name="Yi H."/>
        </authorList>
    </citation>
    <scope>NUCLEOTIDE SEQUENCE [LARGE SCALE GENOMIC DNA]</scope>
    <source>
        <strain evidence="1 2">HYN0043</strain>
    </source>
</reference>
<sequence>MINITALVVSQGELIDKLKQLIFDRYKVTADVADSSIAAISDYVKSFCSPLWFVIEHPYVDKFYRDTYYNYYSSKLGDYSRDSIRVSVFSEEISDEQFRSENQVTRLRNTYLGFFTIRPTFPSVIGRSVLSPYVFQNNNFVCCKTGFNVTANGVKFNAIGFPHSSQDAETITCAETTIWSIVEYFSHKYPIYKPVLPSHINAAINRYSVERLIPSKGLTATLVSYALKEFGFSVKIYAKNAYGADFDLLLKTYIESGIPIVGAMSNNLGIGHAFNIIGREVPSDAAIDSIPVAEIANDGNLHISDYYTMPLNYVFIDDNYPPYQMTTINNPSGYYTNPKWQGCEISMFIAPLYPKIYLEADTARKLANSYIKRFQKLGIFTRTEVIAKTFLTSSRSYKEYIALKSGLEKDAQELLMSTSLPKFIWVTELSDKDHLKHGKCFGVILLDATEPKQEGVVATLLEGTYLSYDFSKFEIIDIPLHPFSVYNSNLK</sequence>
<protein>
    <submittedName>
        <fullName evidence="1">Uncharacterized protein</fullName>
    </submittedName>
</protein>
<dbReference type="RefSeq" id="WP_119410126.1">
    <property type="nucleotide sequence ID" value="NZ_CP032869.1"/>
</dbReference>
<dbReference type="KEGG" id="muh:HYN43_015015"/>
<dbReference type="Proteomes" id="UP000270046">
    <property type="component" value="Chromosome"/>
</dbReference>
<evidence type="ECO:0000313" key="2">
    <source>
        <dbReference type="Proteomes" id="UP000270046"/>
    </source>
</evidence>
<evidence type="ECO:0000313" key="1">
    <source>
        <dbReference type="EMBL" id="AYL96529.1"/>
    </source>
</evidence>
<dbReference type="EMBL" id="CP032869">
    <property type="protein sequence ID" value="AYL96529.1"/>
    <property type="molecule type" value="Genomic_DNA"/>
</dbReference>
<dbReference type="OrthoDB" id="6782387at2"/>
<proteinExistence type="predicted"/>
<keyword evidence="2" id="KW-1185">Reference proteome</keyword>
<accession>A0A494VQB4</accession>
<name>A0A494VQB4_9SPHI</name>
<gene>
    <name evidence="1" type="ORF">HYN43_015015</name>
</gene>
<dbReference type="AlphaFoldDB" id="A0A494VQB4"/>